<evidence type="ECO:0000313" key="2">
    <source>
        <dbReference type="Proteomes" id="UP000324646"/>
    </source>
</evidence>
<dbReference type="EMBL" id="CP042243">
    <property type="protein sequence ID" value="QEK12780.1"/>
    <property type="molecule type" value="Genomic_DNA"/>
</dbReference>
<reference evidence="1 2" key="1">
    <citation type="submission" date="2019-07" db="EMBL/GenBank/DDBJ databases">
        <title>Complete genome of Crassaminicella thermophila SY095.</title>
        <authorList>
            <person name="Li X."/>
        </authorList>
    </citation>
    <scope>NUCLEOTIDE SEQUENCE [LARGE SCALE GENOMIC DNA]</scope>
    <source>
        <strain evidence="1 2">SY095</strain>
    </source>
</reference>
<dbReference type="Proteomes" id="UP000324646">
    <property type="component" value="Chromosome"/>
</dbReference>
<keyword evidence="2" id="KW-1185">Reference proteome</keyword>
<dbReference type="OrthoDB" id="2087128at2"/>
<dbReference type="AlphaFoldDB" id="A0A5C0SF49"/>
<name>A0A5C0SF49_CRATE</name>
<accession>A0A5C0SF49</accession>
<sequence length="117" mass="13449">MFNDFYPNYYPMMPMYPTMPTIMTASNPEPPTTQLPPDFEVEAGPPVQDDINYTQGYLKSKIGEYVKIEFLIGTNMLIDREGTLLDVGISYVVIQEPETDDLLMCDIYSIKFVKIFK</sequence>
<evidence type="ECO:0000313" key="1">
    <source>
        <dbReference type="EMBL" id="QEK12780.1"/>
    </source>
</evidence>
<evidence type="ECO:0008006" key="3">
    <source>
        <dbReference type="Google" id="ProtNLM"/>
    </source>
</evidence>
<proteinExistence type="predicted"/>
<dbReference type="KEGG" id="crs:FQB35_10820"/>
<protein>
    <recommendedName>
        <fullName evidence="3">Alginate lyase</fullName>
    </recommendedName>
</protein>
<gene>
    <name evidence="1" type="ORF">FQB35_10820</name>
</gene>
<organism evidence="1 2">
    <name type="scientific">Crassaminicella thermophila</name>
    <dbReference type="NCBI Taxonomy" id="2599308"/>
    <lineage>
        <taxon>Bacteria</taxon>
        <taxon>Bacillati</taxon>
        <taxon>Bacillota</taxon>
        <taxon>Clostridia</taxon>
        <taxon>Eubacteriales</taxon>
        <taxon>Clostridiaceae</taxon>
        <taxon>Crassaminicella</taxon>
    </lineage>
</organism>